<proteinExistence type="predicted"/>
<keyword evidence="3" id="KW-1185">Reference proteome</keyword>
<dbReference type="PANTHER" id="PTHR45033:SF2">
    <property type="entry name" value="ZINC-TYPE ALCOHOL DEHYDROGENASE-LIKE PROTEIN C1773.06C"/>
    <property type="match status" value="1"/>
</dbReference>
<evidence type="ECO:0000313" key="3">
    <source>
        <dbReference type="Proteomes" id="UP000799428"/>
    </source>
</evidence>
<protein>
    <submittedName>
        <fullName evidence="2">Alcohol dehydrogenase</fullName>
    </submittedName>
</protein>
<dbReference type="CDD" id="cd08276">
    <property type="entry name" value="MDR7"/>
    <property type="match status" value="1"/>
</dbReference>
<dbReference type="OrthoDB" id="9930022at2759"/>
<evidence type="ECO:0000259" key="1">
    <source>
        <dbReference type="SMART" id="SM00829"/>
    </source>
</evidence>
<name>A0A6G1K7I2_9PLEO</name>
<evidence type="ECO:0000313" key="2">
    <source>
        <dbReference type="EMBL" id="KAF2708846.1"/>
    </source>
</evidence>
<dbReference type="InterPro" id="IPR020843">
    <property type="entry name" value="ER"/>
</dbReference>
<gene>
    <name evidence="2" type="ORF">K504DRAFT_433432</name>
</gene>
<dbReference type="PANTHER" id="PTHR45033">
    <property type="match status" value="1"/>
</dbReference>
<dbReference type="SUPFAM" id="SSF51735">
    <property type="entry name" value="NAD(P)-binding Rossmann-fold domains"/>
    <property type="match status" value="1"/>
</dbReference>
<sequence>MAPTTAKQWTIEGKTGFDSLKLNEKAPVPQMGDKDVLVKIHAVSLNYRDLIIPKGKYPFPVKDGVVPGSDGAGIVEAVGSHVTRFKPGDKVVTLFNQGHIAGSLDGASLGTGLGGTIDGTLREYAAFDEQGLVHAPTNLNLLEASTLSCAALTAWNALYGLKELKPGQTVLTQGTGGVSIFALQFAKAAGARVIATTSSEKKVELLKKYGADHVINYKERPNWGEHAKSLTPGGAGVEHVVEVGGPTTLAQSIKAIKIDGVISVIGFIGGFDKEQPSFLDCLNNICTVRGLLVGSRLQFEDMNRAIEQNNIHPIVEEKAFDFVDLKEAYEYMFDQKHFGKLCIKVA</sequence>
<dbReference type="Gene3D" id="3.90.180.10">
    <property type="entry name" value="Medium-chain alcohol dehydrogenases, catalytic domain"/>
    <property type="match status" value="1"/>
</dbReference>
<dbReference type="EMBL" id="MU005771">
    <property type="protein sequence ID" value="KAF2708846.1"/>
    <property type="molecule type" value="Genomic_DNA"/>
</dbReference>
<accession>A0A6G1K7I2</accession>
<dbReference type="InterPro" id="IPR036291">
    <property type="entry name" value="NAD(P)-bd_dom_sf"/>
</dbReference>
<dbReference type="SUPFAM" id="SSF50129">
    <property type="entry name" value="GroES-like"/>
    <property type="match status" value="1"/>
</dbReference>
<dbReference type="Proteomes" id="UP000799428">
    <property type="component" value="Unassembled WGS sequence"/>
</dbReference>
<dbReference type="Gene3D" id="3.40.50.720">
    <property type="entry name" value="NAD(P)-binding Rossmann-like Domain"/>
    <property type="match status" value="1"/>
</dbReference>
<dbReference type="GO" id="GO:0016491">
    <property type="term" value="F:oxidoreductase activity"/>
    <property type="evidence" value="ECO:0007669"/>
    <property type="project" value="InterPro"/>
</dbReference>
<dbReference type="Pfam" id="PF00107">
    <property type="entry name" value="ADH_zinc_N"/>
    <property type="match status" value="1"/>
</dbReference>
<dbReference type="InterPro" id="IPR052711">
    <property type="entry name" value="Zinc_ADH-like"/>
</dbReference>
<feature type="domain" description="Enoyl reductase (ER)" evidence="1">
    <location>
        <begin position="16"/>
        <end position="343"/>
    </location>
</feature>
<reference evidence="2" key="1">
    <citation type="journal article" date="2020" name="Stud. Mycol.">
        <title>101 Dothideomycetes genomes: a test case for predicting lifestyles and emergence of pathogens.</title>
        <authorList>
            <person name="Haridas S."/>
            <person name="Albert R."/>
            <person name="Binder M."/>
            <person name="Bloem J."/>
            <person name="Labutti K."/>
            <person name="Salamov A."/>
            <person name="Andreopoulos B."/>
            <person name="Baker S."/>
            <person name="Barry K."/>
            <person name="Bills G."/>
            <person name="Bluhm B."/>
            <person name="Cannon C."/>
            <person name="Castanera R."/>
            <person name="Culley D."/>
            <person name="Daum C."/>
            <person name="Ezra D."/>
            <person name="Gonzalez J."/>
            <person name="Henrissat B."/>
            <person name="Kuo A."/>
            <person name="Liang C."/>
            <person name="Lipzen A."/>
            <person name="Lutzoni F."/>
            <person name="Magnuson J."/>
            <person name="Mondo S."/>
            <person name="Nolan M."/>
            <person name="Ohm R."/>
            <person name="Pangilinan J."/>
            <person name="Park H.-J."/>
            <person name="Ramirez L."/>
            <person name="Alfaro M."/>
            <person name="Sun H."/>
            <person name="Tritt A."/>
            <person name="Yoshinaga Y."/>
            <person name="Zwiers L.-H."/>
            <person name="Turgeon B."/>
            <person name="Goodwin S."/>
            <person name="Spatafora J."/>
            <person name="Crous P."/>
            <person name="Grigoriev I."/>
        </authorList>
    </citation>
    <scope>NUCLEOTIDE SEQUENCE</scope>
    <source>
        <strain evidence="2">CBS 279.74</strain>
    </source>
</reference>
<dbReference type="SMART" id="SM00829">
    <property type="entry name" value="PKS_ER"/>
    <property type="match status" value="1"/>
</dbReference>
<dbReference type="Pfam" id="PF08240">
    <property type="entry name" value="ADH_N"/>
    <property type="match status" value="1"/>
</dbReference>
<dbReference type="AlphaFoldDB" id="A0A6G1K7I2"/>
<dbReference type="InterPro" id="IPR011032">
    <property type="entry name" value="GroES-like_sf"/>
</dbReference>
<dbReference type="InterPro" id="IPR013154">
    <property type="entry name" value="ADH-like_N"/>
</dbReference>
<dbReference type="InterPro" id="IPR013149">
    <property type="entry name" value="ADH-like_C"/>
</dbReference>
<organism evidence="2 3">
    <name type="scientific">Pleomassaria siparia CBS 279.74</name>
    <dbReference type="NCBI Taxonomy" id="1314801"/>
    <lineage>
        <taxon>Eukaryota</taxon>
        <taxon>Fungi</taxon>
        <taxon>Dikarya</taxon>
        <taxon>Ascomycota</taxon>
        <taxon>Pezizomycotina</taxon>
        <taxon>Dothideomycetes</taxon>
        <taxon>Pleosporomycetidae</taxon>
        <taxon>Pleosporales</taxon>
        <taxon>Pleomassariaceae</taxon>
        <taxon>Pleomassaria</taxon>
    </lineage>
</organism>